<sequence>MARRHEEPRGGSAGQDQPRPFESLRSLPMAASRAIVGQLDLLTLGRAALANREWSAVLREVTSAAAFWRQLFGSSLRPAQLMLVQGDRNNVDFKKLVQNWHSCSATKTILMPDVHGKWGVGGSQRYCVNSIALSGGANSLWAWSVGNDGALVGSDLEAGSCATRLLLAHQAPAQCIALLEGCGVEASSTEPHGVICTAGSDKMLKAWDPRMIGYLKGNAAWAVEAHADEVYALACIATCGQQQVLTGGADECAHRWDVRNLRGPVNSYEGHSGTVYCVAADAGRGVLYSGAGDAHINRYDLQTGEWLTSLLGHTGEVYALAVGKDRLVSGGDDGTIREWALAGKDNAPEEQDPVATLAMQLPEQYGGQTDVSVTGLKALGTSPKGMLVATWQGGLIKAERLGRLKTLGDCLLRPFGGEYVPVTCLDACDTVVVSGFENGCVRVMHMI</sequence>
<accession>A0A8S1JC38</accession>
<dbReference type="InterPro" id="IPR015943">
    <property type="entry name" value="WD40/YVTN_repeat-like_dom_sf"/>
</dbReference>
<dbReference type="PANTHER" id="PTHR44019:SF8">
    <property type="entry name" value="POC1 CENTRIOLAR PROTEIN HOMOLOG"/>
    <property type="match status" value="1"/>
</dbReference>
<reference evidence="6" key="1">
    <citation type="submission" date="2020-12" db="EMBL/GenBank/DDBJ databases">
        <authorList>
            <person name="Iha C."/>
        </authorList>
    </citation>
    <scope>NUCLEOTIDE SEQUENCE</scope>
</reference>
<dbReference type="PROSITE" id="PS50294">
    <property type="entry name" value="WD_REPEATS_REGION"/>
    <property type="match status" value="1"/>
</dbReference>
<feature type="region of interest" description="Disordered" evidence="4">
    <location>
        <begin position="1"/>
        <end position="21"/>
    </location>
</feature>
<dbReference type="EMBL" id="CAJHUC010003102">
    <property type="protein sequence ID" value="CAD7705359.1"/>
    <property type="molecule type" value="Genomic_DNA"/>
</dbReference>
<dbReference type="SMART" id="SM00320">
    <property type="entry name" value="WD40"/>
    <property type="match status" value="5"/>
</dbReference>
<dbReference type="Gene3D" id="2.130.10.10">
    <property type="entry name" value="YVTN repeat-like/Quinoprotein amine dehydrogenase"/>
    <property type="match status" value="1"/>
</dbReference>
<organism evidence="6 7">
    <name type="scientific">Ostreobium quekettii</name>
    <dbReference type="NCBI Taxonomy" id="121088"/>
    <lineage>
        <taxon>Eukaryota</taxon>
        <taxon>Viridiplantae</taxon>
        <taxon>Chlorophyta</taxon>
        <taxon>core chlorophytes</taxon>
        <taxon>Ulvophyceae</taxon>
        <taxon>TCBD clade</taxon>
        <taxon>Bryopsidales</taxon>
        <taxon>Ostreobineae</taxon>
        <taxon>Ostreobiaceae</taxon>
        <taxon>Ostreobium</taxon>
    </lineage>
</organism>
<dbReference type="OrthoDB" id="506888at2759"/>
<comment type="caution">
    <text evidence="6">The sequence shown here is derived from an EMBL/GenBank/DDBJ whole genome shotgun (WGS) entry which is preliminary data.</text>
</comment>
<protein>
    <recommendedName>
        <fullName evidence="5">F-box domain-containing protein</fullName>
    </recommendedName>
</protein>
<feature type="domain" description="F-box" evidence="5">
    <location>
        <begin position="21"/>
        <end position="71"/>
    </location>
</feature>
<dbReference type="AlphaFoldDB" id="A0A8S1JC38"/>
<feature type="repeat" description="WD" evidence="3">
    <location>
        <begin position="310"/>
        <end position="339"/>
    </location>
</feature>
<evidence type="ECO:0000259" key="5">
    <source>
        <dbReference type="PROSITE" id="PS50181"/>
    </source>
</evidence>
<evidence type="ECO:0000256" key="4">
    <source>
        <dbReference type="SAM" id="MobiDB-lite"/>
    </source>
</evidence>
<dbReference type="PROSITE" id="PS50181">
    <property type="entry name" value="FBOX"/>
    <property type="match status" value="1"/>
</dbReference>
<feature type="repeat" description="WD" evidence="3">
    <location>
        <begin position="268"/>
        <end position="309"/>
    </location>
</feature>
<dbReference type="SUPFAM" id="SSF50978">
    <property type="entry name" value="WD40 repeat-like"/>
    <property type="match status" value="1"/>
</dbReference>
<evidence type="ECO:0000313" key="7">
    <source>
        <dbReference type="Proteomes" id="UP000708148"/>
    </source>
</evidence>
<evidence type="ECO:0000313" key="6">
    <source>
        <dbReference type="EMBL" id="CAD7705359.1"/>
    </source>
</evidence>
<name>A0A8S1JC38_9CHLO</name>
<keyword evidence="2" id="KW-0677">Repeat</keyword>
<dbReference type="Proteomes" id="UP000708148">
    <property type="component" value="Unassembled WGS sequence"/>
</dbReference>
<dbReference type="InterPro" id="IPR001810">
    <property type="entry name" value="F-box_dom"/>
</dbReference>
<proteinExistence type="predicted"/>
<keyword evidence="7" id="KW-1185">Reference proteome</keyword>
<evidence type="ECO:0000256" key="3">
    <source>
        <dbReference type="PROSITE-ProRule" id="PRU00221"/>
    </source>
</evidence>
<gene>
    <name evidence="6" type="ORF">OSTQU699_LOCUS10714</name>
</gene>
<dbReference type="InterPro" id="IPR036322">
    <property type="entry name" value="WD40_repeat_dom_sf"/>
</dbReference>
<dbReference type="InterPro" id="IPR001680">
    <property type="entry name" value="WD40_rpt"/>
</dbReference>
<dbReference type="InterPro" id="IPR050505">
    <property type="entry name" value="WDR55/POC1"/>
</dbReference>
<evidence type="ECO:0000256" key="1">
    <source>
        <dbReference type="ARBA" id="ARBA00022574"/>
    </source>
</evidence>
<dbReference type="Pfam" id="PF00400">
    <property type="entry name" value="WD40"/>
    <property type="match status" value="2"/>
</dbReference>
<dbReference type="PROSITE" id="PS50082">
    <property type="entry name" value="WD_REPEATS_2"/>
    <property type="match status" value="2"/>
</dbReference>
<keyword evidence="1 3" id="KW-0853">WD repeat</keyword>
<dbReference type="PANTHER" id="PTHR44019">
    <property type="entry name" value="WD REPEAT-CONTAINING PROTEIN 55"/>
    <property type="match status" value="1"/>
</dbReference>
<evidence type="ECO:0000256" key="2">
    <source>
        <dbReference type="ARBA" id="ARBA00022737"/>
    </source>
</evidence>